<protein>
    <submittedName>
        <fullName evidence="3">Glycosyltransferase involved in cell wall biosynthesis</fullName>
    </submittedName>
</protein>
<dbReference type="RefSeq" id="WP_306886019.1">
    <property type="nucleotide sequence ID" value="NZ_JAUSUL010000002.1"/>
</dbReference>
<keyword evidence="4" id="KW-1185">Reference proteome</keyword>
<dbReference type="AlphaFoldDB" id="A0AAE3VR41"/>
<evidence type="ECO:0000313" key="3">
    <source>
        <dbReference type="EMBL" id="MDQ0316191.1"/>
    </source>
</evidence>
<dbReference type="Pfam" id="PF00535">
    <property type="entry name" value="Glycos_transf_2"/>
    <property type="match status" value="1"/>
</dbReference>
<gene>
    <name evidence="3" type="ORF">J2S73_002648</name>
</gene>
<proteinExistence type="predicted"/>
<dbReference type="SUPFAM" id="SSF53448">
    <property type="entry name" value="Nucleotide-diphospho-sugar transferases"/>
    <property type="match status" value="1"/>
</dbReference>
<dbReference type="EMBL" id="JAUSUL010000002">
    <property type="protein sequence ID" value="MDQ0316191.1"/>
    <property type="molecule type" value="Genomic_DNA"/>
</dbReference>
<feature type="domain" description="Glycosyltransferase 2-like" evidence="2">
    <location>
        <begin position="228"/>
        <end position="389"/>
    </location>
</feature>
<dbReference type="PANTHER" id="PTHR43685:SF2">
    <property type="entry name" value="GLYCOSYLTRANSFERASE 2-LIKE DOMAIN-CONTAINING PROTEIN"/>
    <property type="match status" value="1"/>
</dbReference>
<feature type="region of interest" description="Disordered" evidence="1">
    <location>
        <begin position="200"/>
        <end position="221"/>
    </location>
</feature>
<dbReference type="Proteomes" id="UP001229244">
    <property type="component" value="Unassembled WGS sequence"/>
</dbReference>
<dbReference type="InterPro" id="IPR001173">
    <property type="entry name" value="Glyco_trans_2-like"/>
</dbReference>
<accession>A0AAE3VR41</accession>
<comment type="caution">
    <text evidence="3">The sequence shown here is derived from an EMBL/GenBank/DDBJ whole genome shotgun (WGS) entry which is preliminary data.</text>
</comment>
<evidence type="ECO:0000259" key="2">
    <source>
        <dbReference type="Pfam" id="PF00535"/>
    </source>
</evidence>
<name>A0AAE3VR41_9HYPH</name>
<dbReference type="InterPro" id="IPR029044">
    <property type="entry name" value="Nucleotide-diphossugar_trans"/>
</dbReference>
<dbReference type="Gene3D" id="3.90.550.10">
    <property type="entry name" value="Spore Coat Polysaccharide Biosynthesis Protein SpsA, Chain A"/>
    <property type="match status" value="1"/>
</dbReference>
<dbReference type="PANTHER" id="PTHR43685">
    <property type="entry name" value="GLYCOSYLTRANSFERASE"/>
    <property type="match status" value="1"/>
</dbReference>
<organism evidence="3 4">
    <name type="scientific">Amorphus orientalis</name>
    <dbReference type="NCBI Taxonomy" id="649198"/>
    <lineage>
        <taxon>Bacteria</taxon>
        <taxon>Pseudomonadati</taxon>
        <taxon>Pseudomonadota</taxon>
        <taxon>Alphaproteobacteria</taxon>
        <taxon>Hyphomicrobiales</taxon>
        <taxon>Amorphaceae</taxon>
        <taxon>Amorphus</taxon>
    </lineage>
</organism>
<sequence length="515" mass="57670">MLRSIRNAMRRALQTAGRPDTKRLDAPSPHAASGADLSSSMEAAAVQQSWEAAVSLVYQTYLGRDPNPDELKQRALELASGSPFPHFLNSVRLSDEAAARKKHISAGLGSADISDGEFISWLYEALVGRGATAQEIEMTRADLVDPDSTRSDLVIAHFAQYLARRRAESAASPLHDVSQSLVLGTEQVLDRKSWARLANAPRRHEKAPAAAASHFTPRRDASPPRATIIASLYRGGQYIERYLDNITSQTIFQDCELIIIDADSPEDEHKVIEQYQARFPQIVYLRMPHRIGIYTAWNIAVSMARGEYLTNANLDDLRRADSLERQVGALDSLPFVDVVYQDVFYTLDPTLSFAEIEAVGVKTELPSVTPHNIVHFNSPHNAPMWRKALHSDIGYFNDSLRSAGDWEFWVRCTVAGRTFFKLNDPHVAYYVNPEGISTRPDTPGVEEARRISKKLWSEVAPRASIEEPSDFLRRCSAIHGLTLSAVNGSRYDHVQLLLRDLAQENEFRRHAEEVR</sequence>
<reference evidence="3" key="1">
    <citation type="submission" date="2023-07" db="EMBL/GenBank/DDBJ databases">
        <title>Genomic Encyclopedia of Type Strains, Phase IV (KMG-IV): sequencing the most valuable type-strain genomes for metagenomic binning, comparative biology and taxonomic classification.</title>
        <authorList>
            <person name="Goeker M."/>
        </authorList>
    </citation>
    <scope>NUCLEOTIDE SEQUENCE</scope>
    <source>
        <strain evidence="3">DSM 21202</strain>
    </source>
</reference>
<evidence type="ECO:0000256" key="1">
    <source>
        <dbReference type="SAM" id="MobiDB-lite"/>
    </source>
</evidence>
<feature type="region of interest" description="Disordered" evidence="1">
    <location>
        <begin position="1"/>
        <end position="38"/>
    </location>
</feature>
<evidence type="ECO:0000313" key="4">
    <source>
        <dbReference type="Proteomes" id="UP001229244"/>
    </source>
</evidence>
<dbReference type="InterPro" id="IPR050834">
    <property type="entry name" value="Glycosyltransf_2"/>
</dbReference>